<protein>
    <submittedName>
        <fullName evidence="1">Uncharacterized protein</fullName>
    </submittedName>
</protein>
<dbReference type="Proteomes" id="UP000315289">
    <property type="component" value="Unassembled WGS sequence"/>
</dbReference>
<dbReference type="OrthoDB" id="379159at2157"/>
<sequence length="282" mass="33402">MRSLIFSGYHHDKFKEIESMYDPIFGDRLIILKKVKSVRQLRNTEKEWVRLCYKEAILKGFMVIKDIQCYIASKTKIWIERSGIEYLKKSEEMEDKQWYYRLAVNHHAYISVYRKCIDEIELIKKECWNIVMSPDTEGSVKVQCLREIHSLAKTLVLLLRDLPFVTRLSTYYDEDIIKSMFDKSKEPDSIPEQYLRNKQNVVLDETNMKIKNPDVKSGLKVLMNKKKDDNIQSESDSSEKLKKNIDDSIMEEMSKQLNYSATDLDSKTYTDSVKKLKEIFEE</sequence>
<keyword evidence="2" id="KW-1185">Reference proteome</keyword>
<evidence type="ECO:0000313" key="1">
    <source>
        <dbReference type="EMBL" id="TVP40083.1"/>
    </source>
</evidence>
<dbReference type="RefSeq" id="WP_144732510.1">
    <property type="nucleotide sequence ID" value="NZ_ML675586.1"/>
</dbReference>
<dbReference type="AlphaFoldDB" id="A0A557SU05"/>
<evidence type="ECO:0000313" key="2">
    <source>
        <dbReference type="Proteomes" id="UP000315289"/>
    </source>
</evidence>
<proteinExistence type="predicted"/>
<comment type="caution">
    <text evidence="1">The sequence shown here is derived from an EMBL/GenBank/DDBJ whole genome shotgun (WGS) entry which is preliminary data.</text>
</comment>
<dbReference type="EMBL" id="VOAH01000010">
    <property type="protein sequence ID" value="TVP40083.1"/>
    <property type="molecule type" value="Genomic_DNA"/>
</dbReference>
<organism evidence="1 2">
    <name type="scientific">Candidatus Nitrosocosmicus arcticus</name>
    <dbReference type="NCBI Taxonomy" id="2035267"/>
    <lineage>
        <taxon>Archaea</taxon>
        <taxon>Nitrososphaerota</taxon>
        <taxon>Nitrososphaeria</taxon>
        <taxon>Nitrososphaerales</taxon>
        <taxon>Nitrososphaeraceae</taxon>
        <taxon>Candidatus Nitrosocosmicus</taxon>
    </lineage>
</organism>
<name>A0A557SU05_9ARCH</name>
<gene>
    <name evidence="1" type="ORF">NARC_100146</name>
</gene>
<reference evidence="1 2" key="1">
    <citation type="journal article" date="2019" name="Front. Microbiol.">
        <title>Ammonia Oxidation by the Arctic Terrestrial Thaumarchaeote Candidatus Nitrosocosmicus arcticus Is Stimulated by Increasing Temperatures.</title>
        <authorList>
            <person name="Alves R.J.E."/>
            <person name="Kerou M."/>
            <person name="Zappe A."/>
            <person name="Bittner R."/>
            <person name="Abby S.S."/>
            <person name="Schmidt H.A."/>
            <person name="Pfeifer K."/>
            <person name="Schleper C."/>
        </authorList>
    </citation>
    <scope>NUCLEOTIDE SEQUENCE [LARGE SCALE GENOMIC DNA]</scope>
    <source>
        <strain evidence="1 2">Kfb</strain>
    </source>
</reference>
<accession>A0A557SU05</accession>